<dbReference type="NCBIfam" id="TIGR02099">
    <property type="entry name" value="YhdP family protein"/>
    <property type="match status" value="1"/>
</dbReference>
<dbReference type="Proteomes" id="UP000663814">
    <property type="component" value="Unassembled WGS sequence"/>
</dbReference>
<evidence type="ECO:0000313" key="2">
    <source>
        <dbReference type="EMBL" id="MBZ9613837.1"/>
    </source>
</evidence>
<name>A0ABS7XE45_9GAMM</name>
<proteinExistence type="predicted"/>
<evidence type="ECO:0000259" key="1">
    <source>
        <dbReference type="Pfam" id="PF13116"/>
    </source>
</evidence>
<sequence length="1298" mass="142669">MQRATRVCFYCLHKLWLTLAVSLVLLAVFISVLRYSLPYADNYKHHIERLINDRYGANVSIGELSAGWQKFGPALLLRNVTLLDDKAKLQLNIAETRVRLDFWRSLRNRQLTAQHFELSGLRYYADADRLLSTDGADTLDTAPVFAALEQLFFRQLTYFSVVDSQLILQNDDNPDVVVDIIQLDWANRDNRHQGYGELSLAGVTANTVSFVLDLYGDTLADAFGQLYLQSDKLDVLPWFRTQVPASQKLQHASINFKAWGRIDNGLLRRIQLELADNRLSWQQDGVAQSLQLSAGQLLWAPETDGWSLSSGALTLSDPLQQWQGLTFSIQRTADEWLGSVQNFPLGAVTPLAGLFAEDIDQLQQLVAYQPAGDIRQLQWRMADGSWQAQGSFSDVSSLARGDIPGVNKLNGDFLLSPQLIRLQLDSVASELSWDGLFIDATPYQVLSATIYAKRDVTAGHAGATSWQLSIPTVSLHSDELQLDASLQLGHELSIVARLQQLDAQRAWQYFPQRYMPQLTREYLTTAIKAGNLTDATMLWHGKPADFPYREQQGVFQVLATLQHGEFSFAPDWPDINGLTAELWFENAAMQIQSVAGSLSDVALQRSVTATIANLFHADTLDIHIKQQLEASTLTGLMLQSPLQHTLGKTLQYLGAEGTVSGDVKLAIGLKQPAVVASGSVQFADSRLSLQAPALHFDQLNGSLHFNNAHIWAEQLQLGWRGVDMTAALQGEQTDNGYQLALQLAGQQGAGPLLQTLYAPGSDLIAGSADWQVQLALNLPESGFTYQAELRADLEQTALLLPAPYAKAVGEPAELVLTVTGDANQSAIAAHLQQNLHFNAMFEHDSQQLSRANLSLGPDDAALTAAEFTINIDLPQLDGLAWFDLVQQQLQANADNDNPALFPPLSLVRGTVAQLDIAPGIRLTNSVFELKQQPELWQLQLNGTEIASRWQFSKQWQQQGINATLDYLHLPISSGDDVSEQAADLTQQLALTAQRWFLQLPPLQLSCADCSVGSYRFGQVSASAISLADRWQLTNLSARYKKSQLQLAGFWQDDGIAGFSQFSGQLRSDNIGGMLDEYQLTSAISGSTADINFSLGWPGAPNQFALEQLSGELDYVLGEGALTEVSDQGSRLFSIFSLDSLLRKLRLDFRDVFAKGFFYNNMSGKLAISHGVAQTSNASIDGVPGNLQIQGYADLVSKNLDYQMAFSPKVTSSLPVIIAWMVNPATGLAALALDEVFQSAEVISKINFTVTGSFAKPVVTEVNRHSTEVPVPVRVAQPEAIIELPAPSQPESDRRQPHG</sequence>
<dbReference type="RefSeq" id="WP_205313634.1">
    <property type="nucleotide sequence ID" value="NZ_JAERPS020000012.1"/>
</dbReference>
<dbReference type="EMBL" id="JAERPS020000012">
    <property type="protein sequence ID" value="MBZ9613837.1"/>
    <property type="molecule type" value="Genomic_DNA"/>
</dbReference>
<dbReference type="PANTHER" id="PTHR38690">
    <property type="entry name" value="PROTEASE-RELATED"/>
    <property type="match status" value="1"/>
</dbReference>
<keyword evidence="3" id="KW-1185">Reference proteome</keyword>
<dbReference type="InterPro" id="IPR011836">
    <property type="entry name" value="YhdP"/>
</dbReference>
<accession>A0ABS7XE45</accession>
<protein>
    <submittedName>
        <fullName evidence="2">TIGR02099 family protein</fullName>
    </submittedName>
</protein>
<dbReference type="Pfam" id="PF13116">
    <property type="entry name" value="YhdP"/>
    <property type="match status" value="1"/>
</dbReference>
<evidence type="ECO:0000313" key="3">
    <source>
        <dbReference type="Proteomes" id="UP000663814"/>
    </source>
</evidence>
<organism evidence="2 3">
    <name type="scientific">Rheinheimera maricola</name>
    <dbReference type="NCBI Taxonomy" id="2793282"/>
    <lineage>
        <taxon>Bacteria</taxon>
        <taxon>Pseudomonadati</taxon>
        <taxon>Pseudomonadota</taxon>
        <taxon>Gammaproteobacteria</taxon>
        <taxon>Chromatiales</taxon>
        <taxon>Chromatiaceae</taxon>
        <taxon>Rheinheimera</taxon>
    </lineage>
</organism>
<comment type="caution">
    <text evidence="2">The sequence shown here is derived from an EMBL/GenBank/DDBJ whole genome shotgun (WGS) entry which is preliminary data.</text>
</comment>
<gene>
    <name evidence="2" type="ORF">I4W93_019775</name>
</gene>
<dbReference type="PANTHER" id="PTHR38690:SF1">
    <property type="entry name" value="PROTEASE"/>
    <property type="match status" value="1"/>
</dbReference>
<reference evidence="2 3" key="1">
    <citation type="submission" date="2021-08" db="EMBL/GenBank/DDBJ databases">
        <title>Rheinheimera aquimaris sp. nov., isolated from seawater of the East Sea in Korea.</title>
        <authorList>
            <person name="Kim K.H."/>
            <person name="Wenting R."/>
            <person name="Kim K.R."/>
            <person name="Jeon C.O."/>
        </authorList>
    </citation>
    <scope>NUCLEOTIDE SEQUENCE [LARGE SCALE GENOMIC DNA]</scope>
    <source>
        <strain evidence="2 3">MA-13</strain>
    </source>
</reference>
<feature type="domain" description="YhdP central" evidence="1">
    <location>
        <begin position="5"/>
        <end position="1258"/>
    </location>
</feature>
<dbReference type="InterPro" id="IPR025263">
    <property type="entry name" value="YhdP_central"/>
</dbReference>